<dbReference type="EMBL" id="JAGXEW010000018">
    <property type="protein sequence ID" value="KAK1161636.1"/>
    <property type="molecule type" value="Genomic_DNA"/>
</dbReference>
<evidence type="ECO:0000313" key="7">
    <source>
        <dbReference type="EMBL" id="KAK1161636.1"/>
    </source>
</evidence>
<dbReference type="PRINTS" id="PR00259">
    <property type="entry name" value="TMFOUR"/>
</dbReference>
<comment type="similarity">
    <text evidence="2">Belongs to the tetraspanin (TM4SF) family.</text>
</comment>
<dbReference type="Pfam" id="PF00335">
    <property type="entry name" value="Tetraspanin"/>
    <property type="match status" value="1"/>
</dbReference>
<keyword evidence="3 6" id="KW-0812">Transmembrane</keyword>
<proteinExistence type="inferred from homology"/>
<dbReference type="SUPFAM" id="SSF48652">
    <property type="entry name" value="Tetraspanin"/>
    <property type="match status" value="1"/>
</dbReference>
<dbReference type="InterPro" id="IPR018499">
    <property type="entry name" value="Tetraspanin/Peripherin"/>
</dbReference>
<comment type="caution">
    <text evidence="7">The sequence shown here is derived from an EMBL/GenBank/DDBJ whole genome shotgun (WGS) entry which is preliminary data.</text>
</comment>
<evidence type="ECO:0000256" key="5">
    <source>
        <dbReference type="ARBA" id="ARBA00023136"/>
    </source>
</evidence>
<dbReference type="PANTHER" id="PTHR19282">
    <property type="entry name" value="TETRASPANIN"/>
    <property type="match status" value="1"/>
</dbReference>
<comment type="subcellular location">
    <subcellularLocation>
        <location evidence="1">Membrane</location>
        <topology evidence="1">Multi-pass membrane protein</topology>
    </subcellularLocation>
</comment>
<dbReference type="Gene3D" id="1.10.1450.10">
    <property type="entry name" value="Tetraspanin"/>
    <property type="match status" value="1"/>
</dbReference>
<evidence type="ECO:0000256" key="6">
    <source>
        <dbReference type="SAM" id="Phobius"/>
    </source>
</evidence>
<evidence type="ECO:0000313" key="8">
    <source>
        <dbReference type="Proteomes" id="UP001230051"/>
    </source>
</evidence>
<protein>
    <submittedName>
        <fullName evidence="7">CD82 antigen-like isoform X1</fullName>
    </submittedName>
</protein>
<evidence type="ECO:0000256" key="4">
    <source>
        <dbReference type="ARBA" id="ARBA00022989"/>
    </source>
</evidence>
<dbReference type="CDD" id="cd03160">
    <property type="entry name" value="CD37_CD82_like_LEL"/>
    <property type="match status" value="1"/>
</dbReference>
<reference evidence="7" key="1">
    <citation type="submission" date="2022-02" db="EMBL/GenBank/DDBJ databases">
        <title>Atlantic sturgeon de novo genome assembly.</title>
        <authorList>
            <person name="Stock M."/>
            <person name="Klopp C."/>
            <person name="Guiguen Y."/>
            <person name="Cabau C."/>
            <person name="Parinello H."/>
            <person name="Santidrian Yebra-Pimentel E."/>
            <person name="Kuhl H."/>
            <person name="Dirks R.P."/>
            <person name="Guessner J."/>
            <person name="Wuertz S."/>
            <person name="Du K."/>
            <person name="Schartl M."/>
        </authorList>
    </citation>
    <scope>NUCLEOTIDE SEQUENCE</scope>
    <source>
        <strain evidence="7">STURGEONOMICS-FGT-2020</strain>
        <tissue evidence="7">Whole blood</tissue>
    </source>
</reference>
<feature type="transmembrane region" description="Helical" evidence="6">
    <location>
        <begin position="191"/>
        <end position="216"/>
    </location>
</feature>
<evidence type="ECO:0000256" key="3">
    <source>
        <dbReference type="ARBA" id="ARBA00022692"/>
    </source>
</evidence>
<dbReference type="Proteomes" id="UP001230051">
    <property type="component" value="Unassembled WGS sequence"/>
</dbReference>
<dbReference type="InterPro" id="IPR018503">
    <property type="entry name" value="Tetraspanin_CS"/>
</dbReference>
<keyword evidence="5 6" id="KW-0472">Membrane</keyword>
<dbReference type="InterPro" id="IPR008952">
    <property type="entry name" value="Tetraspanin_EC2_sf"/>
</dbReference>
<name>A0AAD8D359_ACIOX</name>
<dbReference type="GO" id="GO:0005886">
    <property type="term" value="C:plasma membrane"/>
    <property type="evidence" value="ECO:0007669"/>
    <property type="project" value="TreeGrafter"/>
</dbReference>
<organism evidence="7 8">
    <name type="scientific">Acipenser oxyrinchus oxyrinchus</name>
    <dbReference type="NCBI Taxonomy" id="40147"/>
    <lineage>
        <taxon>Eukaryota</taxon>
        <taxon>Metazoa</taxon>
        <taxon>Chordata</taxon>
        <taxon>Craniata</taxon>
        <taxon>Vertebrata</taxon>
        <taxon>Euteleostomi</taxon>
        <taxon>Actinopterygii</taxon>
        <taxon>Chondrostei</taxon>
        <taxon>Acipenseriformes</taxon>
        <taxon>Acipenseridae</taxon>
        <taxon>Acipenser</taxon>
    </lineage>
</organism>
<feature type="transmembrane region" description="Helical" evidence="6">
    <location>
        <begin position="237"/>
        <end position="259"/>
    </location>
</feature>
<accession>A0AAD8D359</accession>
<dbReference type="AlphaFoldDB" id="A0AAD8D359"/>
<evidence type="ECO:0000256" key="2">
    <source>
        <dbReference type="ARBA" id="ARBA00006840"/>
    </source>
</evidence>
<evidence type="ECO:0000256" key="1">
    <source>
        <dbReference type="ARBA" id="ARBA00004141"/>
    </source>
</evidence>
<feature type="transmembrane region" description="Helical" evidence="6">
    <location>
        <begin position="389"/>
        <end position="410"/>
    </location>
</feature>
<sequence>MNGLLIEMVAKFEEDAPLSSKSRDDKDSAELMAFLVKISGGVSGMTLQSAVRVGGDRAYRPINKVTVVLGGDLAMACVMSILAKVQDVMNCGGLQSAGSRVVVVTAKSWSNDQSYVSVVQTKVDLFRVIISLWLTTAPVQCCSSTPSQSVCKLTRLETNLLISVEVFHRLLLIRKIRTNTMGKACLTVTKYFLFLFNLLFFIFGALILGFGLWILLDNQSFIAVLQKSSDSLKVGAYILISVGSLAMLMGFLGCMGAVYEIRCLLGLYFTCLLLILIAQVTAVVLIYLQRETLKKEMSSIITDLIVKYKGNSTTDIAWDYIQKNVGCCGWLGPANWAMNPVIKNSSMMLYPCSCGNGTADSDFCSSDTKDWPVHSEGCMANLQKWLYDNVGVILGICIAVAVIEMIGMILSMCLCKNVHQEDYTKVPKY</sequence>
<gene>
    <name evidence="7" type="primary">Cd82</name>
    <name evidence="7" type="ORF">AOXY_G19244</name>
</gene>
<dbReference type="PANTHER" id="PTHR19282:SF44">
    <property type="entry name" value="CD82 ANTIGEN"/>
    <property type="match status" value="1"/>
</dbReference>
<feature type="transmembrane region" description="Helical" evidence="6">
    <location>
        <begin position="265"/>
        <end position="288"/>
    </location>
</feature>
<keyword evidence="8" id="KW-1185">Reference proteome</keyword>
<dbReference type="PROSITE" id="PS00421">
    <property type="entry name" value="TM4_1"/>
    <property type="match status" value="1"/>
</dbReference>
<keyword evidence="4 6" id="KW-1133">Transmembrane helix</keyword>